<gene>
    <name evidence="1" type="ORF">LPJ66_005110</name>
</gene>
<name>A0ACC1IG44_9FUNG</name>
<evidence type="ECO:0000313" key="2">
    <source>
        <dbReference type="Proteomes" id="UP001150581"/>
    </source>
</evidence>
<evidence type="ECO:0000313" key="1">
    <source>
        <dbReference type="EMBL" id="KAJ1894565.1"/>
    </source>
</evidence>
<comment type="caution">
    <text evidence="1">The sequence shown here is derived from an EMBL/GenBank/DDBJ whole genome shotgun (WGS) entry which is preliminary data.</text>
</comment>
<sequence>MSDNFQFDSSLSTLDASSGPTGQHYARTAGRNTPYIPDNNTGGRAFGDDFDKQVNLIGSEYQKDYGSAQYQHNQNQNQSQNQHQHQHQQQQQQQDQAQYVIPRPSSTLSYYMNASEQQQQHNKYQQQQQQQYRQQGYKNNNNSNSHNSLSTANNLLNVFDNAIHSGEFGNSGGIPKDISKSASFATFADLGSLANLDSGLDASDFGSAGRRGALTGQPNNTDLNHVREYSVATTANIADSANVGDRNQAGSSKTRARPSSPAKRARKKSKKDPDAPKHPMSAFLYYLTSERPRLAKHIGDMTIGQQTKLIAKQWKVMDDNEKAPWEKMARGDKDRYARERREYHSGSQQTGTPAPTS</sequence>
<keyword evidence="2" id="KW-1185">Reference proteome</keyword>
<dbReference type="Proteomes" id="UP001150581">
    <property type="component" value="Unassembled WGS sequence"/>
</dbReference>
<accession>A0ACC1IG44</accession>
<organism evidence="1 2">
    <name type="scientific">Kickxella alabastrina</name>
    <dbReference type="NCBI Taxonomy" id="61397"/>
    <lineage>
        <taxon>Eukaryota</taxon>
        <taxon>Fungi</taxon>
        <taxon>Fungi incertae sedis</taxon>
        <taxon>Zoopagomycota</taxon>
        <taxon>Kickxellomycotina</taxon>
        <taxon>Kickxellomycetes</taxon>
        <taxon>Kickxellales</taxon>
        <taxon>Kickxellaceae</taxon>
        <taxon>Kickxella</taxon>
    </lineage>
</organism>
<protein>
    <submittedName>
        <fullName evidence="1">Uncharacterized protein</fullName>
    </submittedName>
</protein>
<dbReference type="EMBL" id="JANBPG010000676">
    <property type="protein sequence ID" value="KAJ1894565.1"/>
    <property type="molecule type" value="Genomic_DNA"/>
</dbReference>
<reference evidence="1" key="1">
    <citation type="submission" date="2022-07" db="EMBL/GenBank/DDBJ databases">
        <title>Phylogenomic reconstructions and comparative analyses of Kickxellomycotina fungi.</title>
        <authorList>
            <person name="Reynolds N.K."/>
            <person name="Stajich J.E."/>
            <person name="Barry K."/>
            <person name="Grigoriev I.V."/>
            <person name="Crous P."/>
            <person name="Smith M.E."/>
        </authorList>
    </citation>
    <scope>NUCLEOTIDE SEQUENCE</scope>
    <source>
        <strain evidence="1">Benny 63K</strain>
    </source>
</reference>
<proteinExistence type="predicted"/>